<proteinExistence type="predicted"/>
<comment type="caution">
    <text evidence="1">The sequence shown here is derived from an EMBL/GenBank/DDBJ whole genome shotgun (WGS) entry which is preliminary data.</text>
</comment>
<gene>
    <name evidence="1" type="ORF">C5748_22725</name>
</gene>
<dbReference type="AlphaFoldDB" id="A0A2S9IKX1"/>
<organism evidence="1 2">
    <name type="scientific">Phyllobacterium phragmitis</name>
    <dbReference type="NCBI Taxonomy" id="2670329"/>
    <lineage>
        <taxon>Bacteria</taxon>
        <taxon>Pseudomonadati</taxon>
        <taxon>Pseudomonadota</taxon>
        <taxon>Alphaproteobacteria</taxon>
        <taxon>Hyphomicrobiales</taxon>
        <taxon>Phyllobacteriaceae</taxon>
        <taxon>Phyllobacterium</taxon>
    </lineage>
</organism>
<keyword evidence="2" id="KW-1185">Reference proteome</keyword>
<accession>A0A2S9IKX1</accession>
<evidence type="ECO:0000313" key="2">
    <source>
        <dbReference type="Proteomes" id="UP000239434"/>
    </source>
</evidence>
<evidence type="ECO:0000313" key="1">
    <source>
        <dbReference type="EMBL" id="PRD41176.1"/>
    </source>
</evidence>
<name>A0A2S9IKX1_9HYPH</name>
<dbReference type="EMBL" id="PVBR01000023">
    <property type="protein sequence ID" value="PRD41176.1"/>
    <property type="molecule type" value="Genomic_DNA"/>
</dbReference>
<protein>
    <submittedName>
        <fullName evidence="1">Uncharacterized protein</fullName>
    </submittedName>
</protein>
<reference evidence="1 2" key="1">
    <citation type="submission" date="2018-02" db="EMBL/GenBank/DDBJ databases">
        <title>The draft genome of Phyllobacterium sp. 1N-3.</title>
        <authorList>
            <person name="Liu L."/>
            <person name="Li L."/>
            <person name="Zhang X."/>
            <person name="Wang T."/>
            <person name="Liang L."/>
        </authorList>
    </citation>
    <scope>NUCLEOTIDE SEQUENCE [LARGE SCALE GENOMIC DNA]</scope>
    <source>
        <strain evidence="1 2">1N-3</strain>
    </source>
</reference>
<dbReference type="RefSeq" id="WP_105744625.1">
    <property type="nucleotide sequence ID" value="NZ_PVBR01000023.1"/>
</dbReference>
<dbReference type="Proteomes" id="UP000239434">
    <property type="component" value="Unassembled WGS sequence"/>
</dbReference>
<sequence length="66" mass="7249">MISTALIEKSYTHALQLFADAEDQGHAKYLGDSRHSTPEHDIGYHSFDASDGFHLPIEAHAELLAA</sequence>